<dbReference type="GO" id="GO:0016491">
    <property type="term" value="F:oxidoreductase activity"/>
    <property type="evidence" value="ECO:0007669"/>
    <property type="project" value="UniProtKB-ARBA"/>
</dbReference>
<keyword evidence="3" id="KW-0408">Iron</keyword>
<comment type="caution">
    <text evidence="6">The sequence shown here is derived from an EMBL/GenBank/DDBJ whole genome shotgun (WGS) entry which is preliminary data.</text>
</comment>
<dbReference type="AlphaFoldDB" id="A0A0P7ZFM3"/>
<name>A0A0P7ZFM3_9EURY</name>
<dbReference type="GO" id="GO:0046872">
    <property type="term" value="F:metal ion binding"/>
    <property type="evidence" value="ECO:0007669"/>
    <property type="project" value="UniProtKB-KW"/>
</dbReference>
<dbReference type="PANTHER" id="PTHR43177">
    <property type="entry name" value="PROTEIN NRFC"/>
    <property type="match status" value="1"/>
</dbReference>
<organism evidence="6 7">
    <name type="scientific">Candidatus Methanoperedens nitratireducens</name>
    <dbReference type="NCBI Taxonomy" id="1392998"/>
    <lineage>
        <taxon>Archaea</taxon>
        <taxon>Methanobacteriati</taxon>
        <taxon>Methanobacteriota</taxon>
        <taxon>Stenosarchaea group</taxon>
        <taxon>Methanomicrobia</taxon>
        <taxon>Methanosarcinales</taxon>
        <taxon>ANME-2 cluster</taxon>
        <taxon>Candidatus Methanoperedentaceae</taxon>
        <taxon>Candidatus Methanoperedens</taxon>
    </lineage>
</organism>
<dbReference type="SUPFAM" id="SSF54862">
    <property type="entry name" value="4Fe-4S ferredoxins"/>
    <property type="match status" value="1"/>
</dbReference>
<accession>A0A0P7ZFM3</accession>
<dbReference type="EMBL" id="LKCM01000137">
    <property type="protein sequence ID" value="KPQ43587.1"/>
    <property type="molecule type" value="Genomic_DNA"/>
</dbReference>
<proteinExistence type="predicted"/>
<dbReference type="Proteomes" id="UP000050360">
    <property type="component" value="Unassembled WGS sequence"/>
</dbReference>
<dbReference type="PROSITE" id="PS00198">
    <property type="entry name" value="4FE4S_FER_1"/>
    <property type="match status" value="1"/>
</dbReference>
<evidence type="ECO:0000313" key="6">
    <source>
        <dbReference type="EMBL" id="KPQ43587.1"/>
    </source>
</evidence>
<protein>
    <submittedName>
        <fullName evidence="6">Carbon-monoxide dehydrogenase, Fe-S subunit</fullName>
    </submittedName>
</protein>
<keyword evidence="4" id="KW-0411">Iron-sulfur</keyword>
<feature type="domain" description="4Fe-4S ferredoxin-type" evidence="5">
    <location>
        <begin position="91"/>
        <end position="120"/>
    </location>
</feature>
<keyword evidence="2" id="KW-0479">Metal-binding</keyword>
<dbReference type="Pfam" id="PF13247">
    <property type="entry name" value="Fer4_11"/>
    <property type="match status" value="1"/>
</dbReference>
<dbReference type="PROSITE" id="PS51379">
    <property type="entry name" value="4FE4S_FER_2"/>
    <property type="match status" value="3"/>
</dbReference>
<evidence type="ECO:0000256" key="1">
    <source>
        <dbReference type="ARBA" id="ARBA00022485"/>
    </source>
</evidence>
<feature type="domain" description="4Fe-4S ferredoxin-type" evidence="5">
    <location>
        <begin position="59"/>
        <end position="90"/>
    </location>
</feature>
<feature type="domain" description="4Fe-4S ferredoxin-type" evidence="5">
    <location>
        <begin position="4"/>
        <end position="34"/>
    </location>
</feature>
<sequence length="253" mass="29000">MVRYGMVIDLDRCVGCAACAVACKAENSVTSSTPEDYKNRRLMEWNRVVTVFKGKFPNVSASIMPLICNHCEHPPCVKVCPVDATYKREDGLVLQRYERCIGCKYCMVACPYQQRFFNFYDQKKKYVERFEKEAEELKKENKNVPITYLEIPYHNPDVPSRISGIVEKCTFCRHRIDKAIAEGKKIGSPDGVEPACTRRALQRQGLSVIWMTRIAKSPGCFAAEGITSFGLTLVRNHRSIIWIRRQKHGIHKN</sequence>
<evidence type="ECO:0000256" key="2">
    <source>
        <dbReference type="ARBA" id="ARBA00022723"/>
    </source>
</evidence>
<dbReference type="InterPro" id="IPR050954">
    <property type="entry name" value="ET_IronSulfur_Cluster-Binding"/>
</dbReference>
<evidence type="ECO:0000313" key="7">
    <source>
        <dbReference type="Proteomes" id="UP000050360"/>
    </source>
</evidence>
<dbReference type="Pfam" id="PF12797">
    <property type="entry name" value="Fer4_2"/>
    <property type="match status" value="1"/>
</dbReference>
<keyword evidence="1" id="KW-0004">4Fe-4S</keyword>
<dbReference type="PANTHER" id="PTHR43177:SF3">
    <property type="entry name" value="PROTEIN NRFC HOMOLOG"/>
    <property type="match status" value="1"/>
</dbReference>
<dbReference type="InterPro" id="IPR017900">
    <property type="entry name" value="4Fe4S_Fe_S_CS"/>
</dbReference>
<dbReference type="GO" id="GO:0051539">
    <property type="term" value="F:4 iron, 4 sulfur cluster binding"/>
    <property type="evidence" value="ECO:0007669"/>
    <property type="project" value="UniProtKB-KW"/>
</dbReference>
<gene>
    <name evidence="6" type="primary">cooF</name>
    <name evidence="6" type="ORF">MPEBLZ_01770</name>
</gene>
<evidence type="ECO:0000259" key="5">
    <source>
        <dbReference type="PROSITE" id="PS51379"/>
    </source>
</evidence>
<dbReference type="InterPro" id="IPR017896">
    <property type="entry name" value="4Fe4S_Fe-S-bd"/>
</dbReference>
<dbReference type="Gene3D" id="3.30.70.20">
    <property type="match status" value="2"/>
</dbReference>
<evidence type="ECO:0000256" key="3">
    <source>
        <dbReference type="ARBA" id="ARBA00023004"/>
    </source>
</evidence>
<reference evidence="6 7" key="1">
    <citation type="submission" date="2015-09" db="EMBL/GenBank/DDBJ databases">
        <title>A metagenomics-based metabolic model of nitrate-dependent anaerobic oxidation of methane by Methanoperedens-like archaea.</title>
        <authorList>
            <person name="Arshad A."/>
            <person name="Speth D.R."/>
            <person name="De Graaf R.M."/>
            <person name="Op Den Camp H.J."/>
            <person name="Jetten M.S."/>
            <person name="Welte C.U."/>
        </authorList>
    </citation>
    <scope>NUCLEOTIDE SEQUENCE [LARGE SCALE GENOMIC DNA]</scope>
</reference>
<evidence type="ECO:0000256" key="4">
    <source>
        <dbReference type="ARBA" id="ARBA00023014"/>
    </source>
</evidence>